<evidence type="ECO:0000256" key="1">
    <source>
        <dbReference type="SAM" id="Phobius"/>
    </source>
</evidence>
<protein>
    <submittedName>
        <fullName evidence="2">Uncharacterized protein</fullName>
    </submittedName>
</protein>
<dbReference type="RefSeq" id="WP_324179095.1">
    <property type="nucleotide sequence ID" value="NZ_BAABAW010000008.1"/>
</dbReference>
<feature type="transmembrane region" description="Helical" evidence="1">
    <location>
        <begin position="18"/>
        <end position="36"/>
    </location>
</feature>
<dbReference type="EMBL" id="JAYKLX010000003">
    <property type="protein sequence ID" value="MEB3345060.1"/>
    <property type="molecule type" value="Genomic_DNA"/>
</dbReference>
<reference evidence="2 3" key="1">
    <citation type="journal article" date="2013" name="Int. J. Syst. Evol. Microbiol.">
        <title>Aquimarina gracilis sp. nov., isolated from the gut microflora of a mussel, Mytilus coruscus, and emended description of Aquimarina spongiae.</title>
        <authorList>
            <person name="Park S.C."/>
            <person name="Choe H.N."/>
            <person name="Baik K.S."/>
            <person name="Seong C.N."/>
        </authorList>
    </citation>
    <scope>NUCLEOTIDE SEQUENCE [LARGE SCALE GENOMIC DNA]</scope>
    <source>
        <strain evidence="2 3">PSC32</strain>
    </source>
</reference>
<accession>A0ABU5ZSM6</accession>
<dbReference type="Proteomes" id="UP001327027">
    <property type="component" value="Unassembled WGS sequence"/>
</dbReference>
<keyword evidence="1" id="KW-0472">Membrane</keyword>
<keyword evidence="1" id="KW-0812">Transmembrane</keyword>
<evidence type="ECO:0000313" key="3">
    <source>
        <dbReference type="Proteomes" id="UP001327027"/>
    </source>
</evidence>
<organism evidence="2 3">
    <name type="scientific">Aquimarina gracilis</name>
    <dbReference type="NCBI Taxonomy" id="874422"/>
    <lineage>
        <taxon>Bacteria</taxon>
        <taxon>Pseudomonadati</taxon>
        <taxon>Bacteroidota</taxon>
        <taxon>Flavobacteriia</taxon>
        <taxon>Flavobacteriales</taxon>
        <taxon>Flavobacteriaceae</taxon>
        <taxon>Aquimarina</taxon>
    </lineage>
</organism>
<sequence length="45" mass="5052">MNFLVNQFFLISKNDEAFYKWLLIFGIPGIAAYVGYHDASGGAHD</sequence>
<keyword evidence="3" id="KW-1185">Reference proteome</keyword>
<keyword evidence="1" id="KW-1133">Transmembrane helix</keyword>
<evidence type="ECO:0000313" key="2">
    <source>
        <dbReference type="EMBL" id="MEB3345060.1"/>
    </source>
</evidence>
<comment type="caution">
    <text evidence="2">The sequence shown here is derived from an EMBL/GenBank/DDBJ whole genome shotgun (WGS) entry which is preliminary data.</text>
</comment>
<proteinExistence type="predicted"/>
<name>A0ABU5ZSM6_9FLAO</name>
<gene>
    <name evidence="2" type="ORF">U6A24_06290</name>
</gene>